<organism evidence="2 3">
    <name type="scientific">Hibiscus sabdariffa</name>
    <name type="common">roselle</name>
    <dbReference type="NCBI Taxonomy" id="183260"/>
    <lineage>
        <taxon>Eukaryota</taxon>
        <taxon>Viridiplantae</taxon>
        <taxon>Streptophyta</taxon>
        <taxon>Embryophyta</taxon>
        <taxon>Tracheophyta</taxon>
        <taxon>Spermatophyta</taxon>
        <taxon>Magnoliopsida</taxon>
        <taxon>eudicotyledons</taxon>
        <taxon>Gunneridae</taxon>
        <taxon>Pentapetalae</taxon>
        <taxon>rosids</taxon>
        <taxon>malvids</taxon>
        <taxon>Malvales</taxon>
        <taxon>Malvaceae</taxon>
        <taxon>Malvoideae</taxon>
        <taxon>Hibiscus</taxon>
    </lineage>
</organism>
<dbReference type="EMBL" id="JBBPBN010000034">
    <property type="protein sequence ID" value="KAK9003002.1"/>
    <property type="molecule type" value="Genomic_DNA"/>
</dbReference>
<keyword evidence="3" id="KW-1185">Reference proteome</keyword>
<evidence type="ECO:0000256" key="1">
    <source>
        <dbReference type="SAM" id="MobiDB-lite"/>
    </source>
</evidence>
<feature type="region of interest" description="Disordered" evidence="1">
    <location>
        <begin position="104"/>
        <end position="137"/>
    </location>
</feature>
<evidence type="ECO:0000313" key="3">
    <source>
        <dbReference type="Proteomes" id="UP001396334"/>
    </source>
</evidence>
<reference evidence="2 3" key="1">
    <citation type="journal article" date="2024" name="G3 (Bethesda)">
        <title>Genome assembly of Hibiscus sabdariffa L. provides insights into metabolisms of medicinal natural products.</title>
        <authorList>
            <person name="Kim T."/>
        </authorList>
    </citation>
    <scope>NUCLEOTIDE SEQUENCE [LARGE SCALE GENOMIC DNA]</scope>
    <source>
        <strain evidence="2">TK-2024</strain>
        <tissue evidence="2">Old leaves</tissue>
    </source>
</reference>
<dbReference type="PANTHER" id="PTHR34194:SF2">
    <property type="entry name" value="F14J8.16 PROTEIN"/>
    <property type="match status" value="1"/>
</dbReference>
<accession>A0ABR2QQQ7</accession>
<gene>
    <name evidence="2" type="ORF">V6N11_060576</name>
</gene>
<dbReference type="PANTHER" id="PTHR34194">
    <property type="entry name" value="F14J8.16 PROTEIN"/>
    <property type="match status" value="1"/>
</dbReference>
<evidence type="ECO:0000313" key="2">
    <source>
        <dbReference type="EMBL" id="KAK9003002.1"/>
    </source>
</evidence>
<protein>
    <submittedName>
        <fullName evidence="2">Uncharacterized protein</fullName>
    </submittedName>
</protein>
<sequence length="328" mass="37118">MEEDLELDSDYEMYMSSLKPGYDDNVIGESSSVEYISGSGGRVIEENEQGSFWNSERKRDFKSDSQRVKAKFSGTSDGVLRKAKTSVLKTVKRCSEIRVEGRENEVSNAASGGRRRLVDENEASGEPFKKMDSGKDVESFSYGSDGTSVHQMDDEGGSDLEILALDDDPYHEGQRTPFVSSKCYQLLEVDEDSGNGNGTSAQSQFREKLMDLVKIPYDQNEFESLWQEVTHKRPVQGSRELRRGISKLYSTNTDGKSYLDWYKEPVEIVYPVLVRLTLADLKGKVDEFGSDRCKVLHLLRGFFFWLKNTAHEGAFQPWMDSMYLNALG</sequence>
<comment type="caution">
    <text evidence="2">The sequence shown here is derived from an EMBL/GenBank/DDBJ whole genome shotgun (WGS) entry which is preliminary data.</text>
</comment>
<name>A0ABR2QQQ7_9ROSI</name>
<dbReference type="Proteomes" id="UP001396334">
    <property type="component" value="Unassembled WGS sequence"/>
</dbReference>
<feature type="compositionally biased region" description="Basic and acidic residues" evidence="1">
    <location>
        <begin position="127"/>
        <end position="137"/>
    </location>
</feature>
<proteinExistence type="predicted"/>